<gene>
    <name evidence="1" type="ORF">BU25DRAFT_463082</name>
</gene>
<dbReference type="EMBL" id="MU006747">
    <property type="protein sequence ID" value="KAF2622123.1"/>
    <property type="molecule type" value="Genomic_DNA"/>
</dbReference>
<dbReference type="Proteomes" id="UP000799754">
    <property type="component" value="Unassembled WGS sequence"/>
</dbReference>
<evidence type="ECO:0000313" key="2">
    <source>
        <dbReference type="Proteomes" id="UP000799754"/>
    </source>
</evidence>
<name>A0ACB6RK65_9PLEO</name>
<organism evidence="1 2">
    <name type="scientific">Macroventuria anomochaeta</name>
    <dbReference type="NCBI Taxonomy" id="301207"/>
    <lineage>
        <taxon>Eukaryota</taxon>
        <taxon>Fungi</taxon>
        <taxon>Dikarya</taxon>
        <taxon>Ascomycota</taxon>
        <taxon>Pezizomycotina</taxon>
        <taxon>Dothideomycetes</taxon>
        <taxon>Pleosporomycetidae</taxon>
        <taxon>Pleosporales</taxon>
        <taxon>Pleosporineae</taxon>
        <taxon>Didymellaceae</taxon>
        <taxon>Macroventuria</taxon>
    </lineage>
</organism>
<protein>
    <submittedName>
        <fullName evidence="1">Uncharacterized protein</fullName>
    </submittedName>
</protein>
<keyword evidence="2" id="KW-1185">Reference proteome</keyword>
<accession>A0ACB6RK65</accession>
<evidence type="ECO:0000313" key="1">
    <source>
        <dbReference type="EMBL" id="KAF2622123.1"/>
    </source>
</evidence>
<comment type="caution">
    <text evidence="1">The sequence shown here is derived from an EMBL/GenBank/DDBJ whole genome shotgun (WGS) entry which is preliminary data.</text>
</comment>
<reference evidence="1" key="1">
    <citation type="journal article" date="2020" name="Stud. Mycol.">
        <title>101 Dothideomycetes genomes: a test case for predicting lifestyles and emergence of pathogens.</title>
        <authorList>
            <person name="Haridas S."/>
            <person name="Albert R."/>
            <person name="Binder M."/>
            <person name="Bloem J."/>
            <person name="Labutti K."/>
            <person name="Salamov A."/>
            <person name="Andreopoulos B."/>
            <person name="Baker S."/>
            <person name="Barry K."/>
            <person name="Bills G."/>
            <person name="Bluhm B."/>
            <person name="Cannon C."/>
            <person name="Castanera R."/>
            <person name="Culley D."/>
            <person name="Daum C."/>
            <person name="Ezra D."/>
            <person name="Gonzalez J."/>
            <person name="Henrissat B."/>
            <person name="Kuo A."/>
            <person name="Liang C."/>
            <person name="Lipzen A."/>
            <person name="Lutzoni F."/>
            <person name="Magnuson J."/>
            <person name="Mondo S."/>
            <person name="Nolan M."/>
            <person name="Ohm R."/>
            <person name="Pangilinan J."/>
            <person name="Park H.-J."/>
            <person name="Ramirez L."/>
            <person name="Alfaro M."/>
            <person name="Sun H."/>
            <person name="Tritt A."/>
            <person name="Yoshinaga Y."/>
            <person name="Zwiers L.-H."/>
            <person name="Turgeon B."/>
            <person name="Goodwin S."/>
            <person name="Spatafora J."/>
            <person name="Crous P."/>
            <person name="Grigoriev I."/>
        </authorList>
    </citation>
    <scope>NUCLEOTIDE SEQUENCE</scope>
    <source>
        <strain evidence="1">CBS 525.71</strain>
    </source>
</reference>
<sequence length="99" mass="11375">MSADPYNCGYVRTRWNSSVVAGIFALGHCEPFYYNETIGAYQDAFAYTLYGGCTCRFYSLAEDCSENVSVPEYTAPTDRWREPLFAEPKPAWYNCYENK</sequence>
<proteinExistence type="predicted"/>